<protein>
    <submittedName>
        <fullName evidence="1">Uncharacterized protein</fullName>
    </submittedName>
</protein>
<evidence type="ECO:0000313" key="1">
    <source>
        <dbReference type="EMBL" id="AKN77673.1"/>
    </source>
</evidence>
<dbReference type="EMBL" id="CP011913">
    <property type="protein sequence ID" value="AKN77673.1"/>
    <property type="molecule type" value="Genomic_DNA"/>
</dbReference>
<dbReference type="Proteomes" id="UP000036185">
    <property type="component" value="Chromosome"/>
</dbReference>
<reference evidence="1 2" key="1">
    <citation type="journal article" date="2014" name="Int. J. Syst. Evol. Microbiol.">
        <title>Draft Genome Sequence of Corynebacterium ulcerans FRC58, Isolated from the Bronchitic Aspiration of a Patient in France.</title>
        <authorList>
            <person name="Silva Ado S."/>
            <person name="Barauna R.A."/>
            <person name="de Sa P.C."/>
            <person name="das Gracas D.A."/>
            <person name="Carneiro A.R."/>
            <person name="Thouvenin M."/>
            <person name="Azevedo V."/>
            <person name="Badell E."/>
            <person name="Guiso N."/>
            <person name="da Silva A.L."/>
            <person name="Ramos R.T."/>
        </authorList>
    </citation>
    <scope>NUCLEOTIDE SEQUENCE [LARGE SCALE GENOMIC DNA]</scope>
    <source>
        <strain evidence="1 2">FRC58</strain>
    </source>
</reference>
<proteinExistence type="predicted"/>
<evidence type="ECO:0000313" key="2">
    <source>
        <dbReference type="Proteomes" id="UP000036185"/>
    </source>
</evidence>
<gene>
    <name evidence="1" type="ORF">CulFRC58_1819</name>
</gene>
<accession>A0ABM5U3G4</accession>
<name>A0ABM5U3G4_CORUL</name>
<organism evidence="1 2">
    <name type="scientific">Corynebacterium ulcerans FRC58</name>
    <dbReference type="NCBI Taxonomy" id="1408268"/>
    <lineage>
        <taxon>Bacteria</taxon>
        <taxon>Bacillati</taxon>
        <taxon>Actinomycetota</taxon>
        <taxon>Actinomycetes</taxon>
        <taxon>Mycobacteriales</taxon>
        <taxon>Corynebacteriaceae</taxon>
        <taxon>Corynebacterium</taxon>
    </lineage>
</organism>
<sequence length="38" mass="4192">MQPAIGQSLFCSRTNAEGQAWRGMIAWGDALKRAVLRT</sequence>
<keyword evidence="2" id="KW-1185">Reference proteome</keyword>